<evidence type="ECO:0000256" key="1">
    <source>
        <dbReference type="ARBA" id="ARBA00009764"/>
    </source>
</evidence>
<dbReference type="Proteomes" id="UP000373269">
    <property type="component" value="Chromosome"/>
</dbReference>
<evidence type="ECO:0000256" key="2">
    <source>
        <dbReference type="ARBA" id="ARBA00011255"/>
    </source>
</evidence>
<dbReference type="PANTHER" id="PTHR30288:SF0">
    <property type="entry name" value="FLAGELLAR HOOK-ASSOCIATED PROTEIN 2"/>
    <property type="match status" value="1"/>
</dbReference>
<reference evidence="8 9" key="1">
    <citation type="submission" date="2019-11" db="EMBL/GenBank/DDBJ databases">
        <title>Whole Genome Sequencing and Comparative Genomic Analyses of Lysinibacillus pakistanensis LZH-9, a Halotolerant Strain with Excellent COD Removal Capability.</title>
        <authorList>
            <person name="Zhou H."/>
        </authorList>
    </citation>
    <scope>NUCLEOTIDE SEQUENCE [LARGE SCALE GENOMIC DNA]</scope>
    <source>
        <strain evidence="8 9">LZH-9</strain>
    </source>
</reference>
<sequence>MVSRIGGLASGMDIDSIVEKLMKAERMPLNKAFQRKQTFEWQRDAYRNVNTTLRKLEDFLKTNMFLQSQMMKKTATSSNEKLVSVNATNSATGSLNIESVTQLATATQLIGKQTQYTGNTKLSELGISGTSLDLSSIDKNGDLAAKPTTISFDPNKDTVNDLVKKINESKAGVTALFENGKLSLTANNTGSVKSGTGEIVFGNGKGVFDALGFANDAEVAKRDGKNAILQVNGISMERSSNKVTISGYEITLKETFNAYSGALERQIVAKEERDNAESALNGAGGLKDRRNVADSTYNNYYNDTFKDAYEALFGTNGLTVDQQTKFKGLSNVGQVARLDASDLQALRSLGITDFSNEANVKAIISNDTNGLTDDQRAKLLANSKDLEALNSSDGDALLERAKQVDFENLYKSLDKKFLSELSTDDINFLASIKGKNNAEIDAAFAGTTEDIRKKFGGIDRVDLGQLADLADDGNLEKFKSFYTIDKQNQDNLSALTAAKNAVTAGEKRLAEAEKSLKNANDAVTNTPNDTSSSVVAVSLNSTVETSAIKDRIKEFVTNYNEMLDTLNGLLKEKKYRDFPPLTKEQREDMSENEQKLWDEKAKSGLLRSDSLIREGLSKMRTQFMSSVNGLGDKTIDALAEIGITTSNKLSESGKLVIVDEKLDAALEKDPQQVVELFTKSGTVTTTYDADKKRNVTEDSRGITKRLRDEIANLTKSIEKKAGRDGDTEQSYNIGKNIVDMDNRITKLQAKLKDIEARYWKQFTAMEQAINKANQQSGMFMQGGGF</sequence>
<evidence type="ECO:0000313" key="8">
    <source>
        <dbReference type="EMBL" id="QGG50065.1"/>
    </source>
</evidence>
<dbReference type="Pfam" id="PF02465">
    <property type="entry name" value="FliD_N"/>
    <property type="match status" value="1"/>
</dbReference>
<proteinExistence type="inferred from homology"/>
<dbReference type="InterPro" id="IPR003481">
    <property type="entry name" value="FliD_N"/>
</dbReference>
<protein>
    <recommendedName>
        <fullName evidence="5">Flagellar hook-associated protein 2</fullName>
        <shortName evidence="5">HAP2</shortName>
    </recommendedName>
    <alternativeName>
        <fullName evidence="5">Flagellar cap protein</fullName>
    </alternativeName>
</protein>
<dbReference type="RefSeq" id="WP_369594632.1">
    <property type="nucleotide sequence ID" value="NZ_CP045835.1"/>
</dbReference>
<keyword evidence="9" id="KW-1185">Reference proteome</keyword>
<evidence type="ECO:0000256" key="5">
    <source>
        <dbReference type="RuleBase" id="RU362066"/>
    </source>
</evidence>
<dbReference type="Pfam" id="PF07195">
    <property type="entry name" value="FliD_C"/>
    <property type="match status" value="1"/>
</dbReference>
<keyword evidence="5" id="KW-0964">Secreted</keyword>
<evidence type="ECO:0000256" key="3">
    <source>
        <dbReference type="ARBA" id="ARBA00023054"/>
    </source>
</evidence>
<evidence type="ECO:0000259" key="6">
    <source>
        <dbReference type="Pfam" id="PF02465"/>
    </source>
</evidence>
<feature type="coiled-coil region" evidence="5">
    <location>
        <begin position="495"/>
        <end position="522"/>
    </location>
</feature>
<accession>A0ABX6D941</accession>
<dbReference type="PANTHER" id="PTHR30288">
    <property type="entry name" value="FLAGELLAR CAP/ASSEMBLY PROTEIN FLID"/>
    <property type="match status" value="1"/>
</dbReference>
<comment type="similarity">
    <text evidence="1 5">Belongs to the FliD family.</text>
</comment>
<feature type="domain" description="Flagellar hook-associated protein 2 C-terminal" evidence="7">
    <location>
        <begin position="517"/>
        <end position="774"/>
    </location>
</feature>
<dbReference type="InterPro" id="IPR010809">
    <property type="entry name" value="FliD_C"/>
</dbReference>
<keyword evidence="8" id="KW-0966">Cell projection</keyword>
<organism evidence="8 9">
    <name type="scientific">Lysinibacillus pakistanensis</name>
    <dbReference type="NCBI Taxonomy" id="759811"/>
    <lineage>
        <taxon>Bacteria</taxon>
        <taxon>Bacillati</taxon>
        <taxon>Bacillota</taxon>
        <taxon>Bacilli</taxon>
        <taxon>Bacillales</taxon>
        <taxon>Bacillaceae</taxon>
        <taxon>Lysinibacillus</taxon>
    </lineage>
</organism>
<comment type="subunit">
    <text evidence="2 5">Homopentamer.</text>
</comment>
<keyword evidence="3 5" id="KW-0175">Coiled coil</keyword>
<comment type="function">
    <text evidence="5">Required for morphogenesis and for the elongation of the flagellar filament by facilitating polymerization of the flagellin monomers at the tip of growing filament. Forms a capping structure, which prevents flagellin subunits (transported through the central channel of the flagellum) from leaking out without polymerization at the distal end.</text>
</comment>
<name>A0ABX6D941_9BACI</name>
<gene>
    <name evidence="8" type="primary">fliD</name>
    <name evidence="8" type="ORF">GDS87_03515</name>
</gene>
<dbReference type="EMBL" id="CP045835">
    <property type="protein sequence ID" value="QGG50065.1"/>
    <property type="molecule type" value="Genomic_DNA"/>
</dbReference>
<keyword evidence="4 5" id="KW-0975">Bacterial flagellum</keyword>
<dbReference type="InterPro" id="IPR040026">
    <property type="entry name" value="FliD"/>
</dbReference>
<feature type="domain" description="Flagellar hook-associated protein 2 N-terminal" evidence="6">
    <location>
        <begin position="10"/>
        <end position="106"/>
    </location>
</feature>
<keyword evidence="8" id="KW-0282">Flagellum</keyword>
<keyword evidence="8" id="KW-0969">Cilium</keyword>
<evidence type="ECO:0000313" key="9">
    <source>
        <dbReference type="Proteomes" id="UP000373269"/>
    </source>
</evidence>
<evidence type="ECO:0000256" key="4">
    <source>
        <dbReference type="ARBA" id="ARBA00023143"/>
    </source>
</evidence>
<comment type="subcellular location">
    <subcellularLocation>
        <location evidence="5">Secreted</location>
    </subcellularLocation>
    <subcellularLocation>
        <location evidence="5">Bacterial flagellum</location>
    </subcellularLocation>
</comment>
<evidence type="ECO:0000259" key="7">
    <source>
        <dbReference type="Pfam" id="PF07195"/>
    </source>
</evidence>